<evidence type="ECO:0000313" key="11">
    <source>
        <dbReference type="Proteomes" id="UP000449710"/>
    </source>
</evidence>
<dbReference type="InterPro" id="IPR050330">
    <property type="entry name" value="Bact_OuterMem_StrucFunc"/>
</dbReference>
<keyword evidence="4 8" id="KW-0812">Transmembrane</keyword>
<reference evidence="10 11" key="1">
    <citation type="submission" date="2019-04" db="EMBL/GenBank/DDBJ databases">
        <title>Isachenkonia alkalipeptolytica gen. nov. sp. nov. a new anaerobic, alkiliphilic organothrophic bacterium capable to reduce synthesized ferrihydrite isolated from a soda lake.</title>
        <authorList>
            <person name="Toshchakov S.V."/>
            <person name="Zavarzina D.G."/>
            <person name="Zhilina T.N."/>
            <person name="Kostrikina N.A."/>
            <person name="Kublanov I.V."/>
        </authorList>
    </citation>
    <scope>NUCLEOTIDE SEQUENCE [LARGE SCALE GENOMIC DNA]</scope>
    <source>
        <strain evidence="10 11">Z-1701</strain>
    </source>
</reference>
<feature type="domain" description="OmpA-like" evidence="9">
    <location>
        <begin position="124"/>
        <end position="249"/>
    </location>
</feature>
<dbReference type="AlphaFoldDB" id="A0AA43XJR4"/>
<keyword evidence="3" id="KW-1003">Cell membrane</keyword>
<dbReference type="Pfam" id="PF13677">
    <property type="entry name" value="MotB_plug"/>
    <property type="match status" value="1"/>
</dbReference>
<keyword evidence="10" id="KW-0966">Cell projection</keyword>
<dbReference type="Gene3D" id="3.30.1330.60">
    <property type="entry name" value="OmpA-like domain"/>
    <property type="match status" value="1"/>
</dbReference>
<dbReference type="GO" id="GO:0005886">
    <property type="term" value="C:plasma membrane"/>
    <property type="evidence" value="ECO:0007669"/>
    <property type="project" value="UniProtKB-SubCell"/>
</dbReference>
<keyword evidence="10" id="KW-0969">Cilium</keyword>
<organism evidence="10 11">
    <name type="scientific">Isachenkonia alkalipeptolytica</name>
    <dbReference type="NCBI Taxonomy" id="2565777"/>
    <lineage>
        <taxon>Bacteria</taxon>
        <taxon>Bacillati</taxon>
        <taxon>Bacillota</taxon>
        <taxon>Clostridia</taxon>
        <taxon>Eubacteriales</taxon>
        <taxon>Clostridiaceae</taxon>
        <taxon>Isachenkonia</taxon>
    </lineage>
</organism>
<dbReference type="Proteomes" id="UP000449710">
    <property type="component" value="Unassembled WGS sequence"/>
</dbReference>
<keyword evidence="11" id="KW-1185">Reference proteome</keyword>
<evidence type="ECO:0000313" key="10">
    <source>
        <dbReference type="EMBL" id="NBG87574.1"/>
    </source>
</evidence>
<dbReference type="EMBL" id="SUMG01000003">
    <property type="protein sequence ID" value="NBG87574.1"/>
    <property type="molecule type" value="Genomic_DNA"/>
</dbReference>
<keyword evidence="5 8" id="KW-1133">Transmembrane helix</keyword>
<comment type="subcellular location">
    <subcellularLocation>
        <location evidence="1">Cell membrane</location>
        <topology evidence="1">Single-pass membrane protein</topology>
    </subcellularLocation>
</comment>
<proteinExistence type="inferred from homology"/>
<evidence type="ECO:0000256" key="3">
    <source>
        <dbReference type="ARBA" id="ARBA00022475"/>
    </source>
</evidence>
<evidence type="ECO:0000256" key="4">
    <source>
        <dbReference type="ARBA" id="ARBA00022692"/>
    </source>
</evidence>
<dbReference type="CDD" id="cd07185">
    <property type="entry name" value="OmpA_C-like"/>
    <property type="match status" value="1"/>
</dbReference>
<name>A0AA43XJR4_9CLOT</name>
<dbReference type="PANTHER" id="PTHR30329">
    <property type="entry name" value="STATOR ELEMENT OF FLAGELLAR MOTOR COMPLEX"/>
    <property type="match status" value="1"/>
</dbReference>
<comment type="caution">
    <text evidence="10">The sequence shown here is derived from an EMBL/GenBank/DDBJ whole genome shotgun (WGS) entry which is preliminary data.</text>
</comment>
<evidence type="ECO:0000256" key="6">
    <source>
        <dbReference type="ARBA" id="ARBA00023136"/>
    </source>
</evidence>
<sequence length="253" mass="28643">MARRRQQENEKKGSPAWMTTYADIVTLLLAFFVILFAMSEIDVQKFEAVIRSFQGSLGVLDGGQIVEEGDLNAENMNDYYEEIYQHSISEGDGVDREFGDLQERVQSFIEDEGLDASVLVSMESQGLMLRFQDDVLFDSAEADLKDEAEEVLGFITDILQEQDLEDKFIRVEGHTDNLALLPDSDFETNWELSVARAVTAGRHMIEEENVDPSRLSMAGYGEYHPIADNSTAEGRSQNRRVDIVILRTEIEIE</sequence>
<dbReference type="InterPro" id="IPR036737">
    <property type="entry name" value="OmpA-like_sf"/>
</dbReference>
<evidence type="ECO:0000256" key="5">
    <source>
        <dbReference type="ARBA" id="ARBA00022989"/>
    </source>
</evidence>
<dbReference type="InterPro" id="IPR006665">
    <property type="entry name" value="OmpA-like"/>
</dbReference>
<dbReference type="Pfam" id="PF00691">
    <property type="entry name" value="OmpA"/>
    <property type="match status" value="1"/>
</dbReference>
<dbReference type="InterPro" id="IPR025713">
    <property type="entry name" value="MotB-like_N_dom"/>
</dbReference>
<evidence type="ECO:0000256" key="7">
    <source>
        <dbReference type="PROSITE-ProRule" id="PRU00473"/>
    </source>
</evidence>
<dbReference type="PANTHER" id="PTHR30329:SF21">
    <property type="entry name" value="LIPOPROTEIN YIAD-RELATED"/>
    <property type="match status" value="1"/>
</dbReference>
<accession>A0AA43XJR4</accession>
<evidence type="ECO:0000256" key="1">
    <source>
        <dbReference type="ARBA" id="ARBA00004162"/>
    </source>
</evidence>
<keyword evidence="6 7" id="KW-0472">Membrane</keyword>
<dbReference type="PROSITE" id="PS51123">
    <property type="entry name" value="OMPA_2"/>
    <property type="match status" value="1"/>
</dbReference>
<keyword evidence="10" id="KW-0282">Flagellum</keyword>
<dbReference type="SUPFAM" id="SSF103088">
    <property type="entry name" value="OmpA-like"/>
    <property type="match status" value="1"/>
</dbReference>
<gene>
    <name evidence="10" type="ORF">ISALK_03585</name>
</gene>
<evidence type="ECO:0000256" key="8">
    <source>
        <dbReference type="SAM" id="Phobius"/>
    </source>
</evidence>
<dbReference type="RefSeq" id="WP_160719120.1">
    <property type="nucleotide sequence ID" value="NZ_SUMG01000003.1"/>
</dbReference>
<comment type="similarity">
    <text evidence="2">Belongs to the MotB family.</text>
</comment>
<feature type="transmembrane region" description="Helical" evidence="8">
    <location>
        <begin position="21"/>
        <end position="38"/>
    </location>
</feature>
<evidence type="ECO:0000259" key="9">
    <source>
        <dbReference type="PROSITE" id="PS51123"/>
    </source>
</evidence>
<protein>
    <submittedName>
        <fullName evidence="10">Flagellar motor protein MotB</fullName>
    </submittedName>
</protein>
<evidence type="ECO:0000256" key="2">
    <source>
        <dbReference type="ARBA" id="ARBA00008914"/>
    </source>
</evidence>